<dbReference type="GO" id="GO:0005886">
    <property type="term" value="C:plasma membrane"/>
    <property type="evidence" value="ECO:0007669"/>
    <property type="project" value="UniProtKB-SubCell"/>
</dbReference>
<dbReference type="OrthoDB" id="9803781at2"/>
<organism evidence="8 9">
    <name type="scientific">Alteromonas portus</name>
    <dbReference type="NCBI Taxonomy" id="2565549"/>
    <lineage>
        <taxon>Bacteria</taxon>
        <taxon>Pseudomonadati</taxon>
        <taxon>Pseudomonadota</taxon>
        <taxon>Gammaproteobacteria</taxon>
        <taxon>Alteromonadales</taxon>
        <taxon>Alteromonadaceae</taxon>
        <taxon>Alteromonas/Salinimonas group</taxon>
        <taxon>Alteromonas</taxon>
    </lineage>
</organism>
<evidence type="ECO:0000259" key="7">
    <source>
        <dbReference type="PROSITE" id="PS50156"/>
    </source>
</evidence>
<evidence type="ECO:0000313" key="9">
    <source>
        <dbReference type="Proteomes" id="UP000305471"/>
    </source>
</evidence>
<dbReference type="InterPro" id="IPR050545">
    <property type="entry name" value="Mycobact_MmpL"/>
</dbReference>
<feature type="transmembrane region" description="Helical" evidence="6">
    <location>
        <begin position="248"/>
        <end position="270"/>
    </location>
</feature>
<dbReference type="RefSeq" id="WP_136782153.1">
    <property type="nucleotide sequence ID" value="NZ_SWCO01000005.1"/>
</dbReference>
<protein>
    <submittedName>
        <fullName evidence="8">RND family transporter</fullName>
    </submittedName>
</protein>
<feature type="transmembrane region" description="Helical" evidence="6">
    <location>
        <begin position="12"/>
        <end position="33"/>
    </location>
</feature>
<evidence type="ECO:0000256" key="4">
    <source>
        <dbReference type="ARBA" id="ARBA00022989"/>
    </source>
</evidence>
<dbReference type="PANTHER" id="PTHR33406:SF13">
    <property type="entry name" value="MEMBRANE PROTEIN YDFJ"/>
    <property type="match status" value="1"/>
</dbReference>
<dbReference type="Proteomes" id="UP000305471">
    <property type="component" value="Unassembled WGS sequence"/>
</dbReference>
<dbReference type="AlphaFoldDB" id="A0A4U0ZMN8"/>
<accession>A0A4U0ZMN8</accession>
<keyword evidence="5 6" id="KW-0472">Membrane</keyword>
<dbReference type="SUPFAM" id="SSF82866">
    <property type="entry name" value="Multidrug efflux transporter AcrB transmembrane domain"/>
    <property type="match status" value="2"/>
</dbReference>
<feature type="transmembrane region" description="Helical" evidence="6">
    <location>
        <begin position="730"/>
        <end position="754"/>
    </location>
</feature>
<proteinExistence type="predicted"/>
<sequence length="764" mass="83927">MSHTPSSAPVAIRFPVITLILVLVVTAISLIGAQNLYFRGDYKVFFEPDDPQRLAFEEMQNIFNKSENVAFMVVPSDGQVLKPSTLMLVNELTEAAWQLPLSTRVESISNYQNTFDDEGDLIVEDLITAEKLSKEAIANIAQVLSRSPEVYGRLISRTTDVTVIDTTIQLPDGDQTQQVIEIAEAAKQIKSHFESKYPDHDIYLNGMVIMNDAFAVAAQQDAETLIPLMFLLIFIAIALIVKSLWAAIFTLVVVIFSVAITVGLTGWLGVYLSTATVNAPTMISTLAVADCIHIIVGAKYYLNQGLANKDAIKKSVEVNKKPIFITSITTAIGFVMLNFSAVPVLSHLGNMTAVGVMLACVFSLTVLPSLLTLRPLKPSVSVNNSVFSTWATLVNRNHRTLLPISLLVIVVISLFATNNVLNDVAVKYFDERSSFRQAVEVNEEKLGGMSNIDFVIYTDQSYGVTDPGFLKQIEEFSKWLRARSEVNHVLTFTDTLKRLNRNMNGDDQNFNVIPADGELASQYLLLYEMSLPFGLDLGNQIDIDKSALRIIALTENLGSRDITTLEREAKDYFASLSDDYRIEAASPPLMFAHIGERNMKNMVWGSVFALVLISILILFALRSIKLGGISLITNLLPAAIGFGVWGIISGEINMALSVVISMTMGIIVDDTVHFLTKYQTAREHGSSARESVVYAFETVGMALTTTTIVLTIGFAVLASSSFVLNAHMGMLTIIIIVAALIVDFIFLPALLAWLEDTKTAQKES</sequence>
<feature type="transmembrane region" description="Helical" evidence="6">
    <location>
        <begin position="323"/>
        <end position="345"/>
    </location>
</feature>
<comment type="subcellular location">
    <subcellularLocation>
        <location evidence="1">Cell membrane</location>
        <topology evidence="1">Multi-pass membrane protein</topology>
    </subcellularLocation>
</comment>
<feature type="transmembrane region" description="Helical" evidence="6">
    <location>
        <begin position="351"/>
        <end position="371"/>
    </location>
</feature>
<feature type="transmembrane region" description="Helical" evidence="6">
    <location>
        <begin position="692"/>
        <end position="718"/>
    </location>
</feature>
<feature type="domain" description="SSD" evidence="7">
    <location>
        <begin position="247"/>
        <end position="373"/>
    </location>
</feature>
<evidence type="ECO:0000256" key="1">
    <source>
        <dbReference type="ARBA" id="ARBA00004651"/>
    </source>
</evidence>
<evidence type="ECO:0000313" key="8">
    <source>
        <dbReference type="EMBL" id="TKB03462.1"/>
    </source>
</evidence>
<dbReference type="PANTHER" id="PTHR33406">
    <property type="entry name" value="MEMBRANE PROTEIN MJ1562-RELATED"/>
    <property type="match status" value="1"/>
</dbReference>
<reference evidence="8 9" key="1">
    <citation type="submission" date="2019-04" db="EMBL/GenBank/DDBJ databases">
        <title>Alteromonas portus sp. nov., an alginate lyase-excreting marine bacterium.</title>
        <authorList>
            <person name="Huang H."/>
            <person name="Mo K."/>
            <person name="Bao S."/>
        </authorList>
    </citation>
    <scope>NUCLEOTIDE SEQUENCE [LARGE SCALE GENOMIC DNA]</scope>
    <source>
        <strain evidence="8 9">HB161718</strain>
    </source>
</reference>
<feature type="transmembrane region" description="Helical" evidence="6">
    <location>
        <begin position="401"/>
        <end position="421"/>
    </location>
</feature>
<dbReference type="InterPro" id="IPR004869">
    <property type="entry name" value="MMPL_dom"/>
</dbReference>
<keyword evidence="9" id="KW-1185">Reference proteome</keyword>
<dbReference type="Gene3D" id="1.20.1640.10">
    <property type="entry name" value="Multidrug efflux transporter AcrB transmembrane domain"/>
    <property type="match status" value="2"/>
</dbReference>
<feature type="transmembrane region" description="Helical" evidence="6">
    <location>
        <begin position="224"/>
        <end position="241"/>
    </location>
</feature>
<keyword evidence="4 6" id="KW-1133">Transmembrane helix</keyword>
<feature type="transmembrane region" description="Helical" evidence="6">
    <location>
        <begin position="654"/>
        <end position="672"/>
    </location>
</feature>
<keyword evidence="2" id="KW-1003">Cell membrane</keyword>
<evidence type="ECO:0000256" key="3">
    <source>
        <dbReference type="ARBA" id="ARBA00022692"/>
    </source>
</evidence>
<dbReference type="Pfam" id="PF03176">
    <property type="entry name" value="MMPL"/>
    <property type="match status" value="2"/>
</dbReference>
<feature type="transmembrane region" description="Helical" evidence="6">
    <location>
        <begin position="202"/>
        <end position="218"/>
    </location>
</feature>
<gene>
    <name evidence="8" type="ORF">E5672_10505</name>
</gene>
<dbReference type="EMBL" id="SWCO01000005">
    <property type="protein sequence ID" value="TKB03462.1"/>
    <property type="molecule type" value="Genomic_DNA"/>
</dbReference>
<evidence type="ECO:0000256" key="5">
    <source>
        <dbReference type="ARBA" id="ARBA00023136"/>
    </source>
</evidence>
<dbReference type="PROSITE" id="PS50156">
    <property type="entry name" value="SSD"/>
    <property type="match status" value="1"/>
</dbReference>
<dbReference type="InterPro" id="IPR000731">
    <property type="entry name" value="SSD"/>
</dbReference>
<feature type="transmembrane region" description="Helical" evidence="6">
    <location>
        <begin position="602"/>
        <end position="621"/>
    </location>
</feature>
<keyword evidence="3 6" id="KW-0812">Transmembrane</keyword>
<evidence type="ECO:0000256" key="2">
    <source>
        <dbReference type="ARBA" id="ARBA00022475"/>
    </source>
</evidence>
<evidence type="ECO:0000256" key="6">
    <source>
        <dbReference type="SAM" id="Phobius"/>
    </source>
</evidence>
<feature type="transmembrane region" description="Helical" evidence="6">
    <location>
        <begin position="628"/>
        <end position="648"/>
    </location>
</feature>
<feature type="transmembrane region" description="Helical" evidence="6">
    <location>
        <begin position="282"/>
        <end position="302"/>
    </location>
</feature>
<comment type="caution">
    <text evidence="8">The sequence shown here is derived from an EMBL/GenBank/DDBJ whole genome shotgun (WGS) entry which is preliminary data.</text>
</comment>
<name>A0A4U0ZMN8_9ALTE</name>